<organism evidence="2 3">
    <name type="scientific">Stylosanthes scabra</name>
    <dbReference type="NCBI Taxonomy" id="79078"/>
    <lineage>
        <taxon>Eukaryota</taxon>
        <taxon>Viridiplantae</taxon>
        <taxon>Streptophyta</taxon>
        <taxon>Embryophyta</taxon>
        <taxon>Tracheophyta</taxon>
        <taxon>Spermatophyta</taxon>
        <taxon>Magnoliopsida</taxon>
        <taxon>eudicotyledons</taxon>
        <taxon>Gunneridae</taxon>
        <taxon>Pentapetalae</taxon>
        <taxon>rosids</taxon>
        <taxon>fabids</taxon>
        <taxon>Fabales</taxon>
        <taxon>Fabaceae</taxon>
        <taxon>Papilionoideae</taxon>
        <taxon>50 kb inversion clade</taxon>
        <taxon>dalbergioids sensu lato</taxon>
        <taxon>Dalbergieae</taxon>
        <taxon>Pterocarpus clade</taxon>
        <taxon>Stylosanthes</taxon>
    </lineage>
</organism>
<reference evidence="2 3" key="1">
    <citation type="journal article" date="2023" name="Plants (Basel)">
        <title>Bridging the Gap: Combining Genomics and Transcriptomics Approaches to Understand Stylosanthes scabra, an Orphan Legume from the Brazilian Caatinga.</title>
        <authorList>
            <person name="Ferreira-Neto J.R.C."/>
            <person name="da Silva M.D."/>
            <person name="Binneck E."/>
            <person name="de Melo N.F."/>
            <person name="da Silva R.H."/>
            <person name="de Melo A.L.T.M."/>
            <person name="Pandolfi V."/>
            <person name="Bustamante F.O."/>
            <person name="Brasileiro-Vidal A.C."/>
            <person name="Benko-Iseppon A.M."/>
        </authorList>
    </citation>
    <scope>NUCLEOTIDE SEQUENCE [LARGE SCALE GENOMIC DNA]</scope>
    <source>
        <tissue evidence="2">Leaves</tissue>
    </source>
</reference>
<dbReference type="Proteomes" id="UP001341840">
    <property type="component" value="Unassembled WGS sequence"/>
</dbReference>
<name>A0ABU6Y4L6_9FABA</name>
<evidence type="ECO:0000259" key="1">
    <source>
        <dbReference type="Pfam" id="PF13966"/>
    </source>
</evidence>
<feature type="domain" description="Reverse transcriptase zinc-binding" evidence="1">
    <location>
        <begin position="48"/>
        <end position="107"/>
    </location>
</feature>
<dbReference type="InterPro" id="IPR026960">
    <property type="entry name" value="RVT-Znf"/>
</dbReference>
<dbReference type="Pfam" id="PF13966">
    <property type="entry name" value="zf-RVT"/>
    <property type="match status" value="1"/>
</dbReference>
<accession>A0ABU6Y4L6</accession>
<sequence>MLEVFLTGAEIVVGDEYKTKFWHDRWLREGILKQRFPRLFREKDVDMNMYKFTKSLWRSLVPPRVELLTWFVILEKLNTRGKLVRYGMLEGHMATCVLCNNGVENVRNMTPLWVPHTHYLAHGFVFDGRGDGKAPHAYPSKRGSWQSPTHLSKRVCKRDRYIYARTNHASFRSRWDFTFHPSLMGAQHPNWHINPSLGSDTICNMLNRMLVDIPHTHPSKCVRKEEVLTRPLGWDAFVVVVLKAPYPSQAASGRFKRGVTGCNQNIEYVTRVVLLRKRKGKCCLEFVIQPPAPKSNPLSPDPRCHRVKPAVTRFPSTCAMLPWRTMYGQGTATVLAGV</sequence>
<keyword evidence="3" id="KW-1185">Reference proteome</keyword>
<dbReference type="EMBL" id="JASCZI010241658">
    <property type="protein sequence ID" value="MED6203678.1"/>
    <property type="molecule type" value="Genomic_DNA"/>
</dbReference>
<proteinExistence type="predicted"/>
<evidence type="ECO:0000313" key="3">
    <source>
        <dbReference type="Proteomes" id="UP001341840"/>
    </source>
</evidence>
<gene>
    <name evidence="2" type="ORF">PIB30_001372</name>
</gene>
<protein>
    <recommendedName>
        <fullName evidence="1">Reverse transcriptase zinc-binding domain-containing protein</fullName>
    </recommendedName>
</protein>
<comment type="caution">
    <text evidence="2">The sequence shown here is derived from an EMBL/GenBank/DDBJ whole genome shotgun (WGS) entry which is preliminary data.</text>
</comment>
<evidence type="ECO:0000313" key="2">
    <source>
        <dbReference type="EMBL" id="MED6203678.1"/>
    </source>
</evidence>